<dbReference type="EMBL" id="VFQE01000001">
    <property type="protein sequence ID" value="TQN42948.1"/>
    <property type="molecule type" value="Genomic_DNA"/>
</dbReference>
<keyword evidence="3" id="KW-1185">Reference proteome</keyword>
<evidence type="ECO:0000313" key="3">
    <source>
        <dbReference type="Proteomes" id="UP000319865"/>
    </source>
</evidence>
<accession>A0A543PFU8</accession>
<evidence type="ECO:0000256" key="1">
    <source>
        <dbReference type="SAM" id="MobiDB-lite"/>
    </source>
</evidence>
<feature type="region of interest" description="Disordered" evidence="1">
    <location>
        <begin position="1"/>
        <end position="38"/>
    </location>
</feature>
<proteinExistence type="predicted"/>
<dbReference type="AlphaFoldDB" id="A0A543PFU8"/>
<name>A0A543PFU8_9ACTN</name>
<comment type="caution">
    <text evidence="2">The sequence shown here is derived from an EMBL/GenBank/DDBJ whole genome shotgun (WGS) entry which is preliminary data.</text>
</comment>
<gene>
    <name evidence="2" type="ORF">FHU33_2366</name>
</gene>
<protein>
    <submittedName>
        <fullName evidence="2">Uncharacterized protein</fullName>
    </submittedName>
</protein>
<evidence type="ECO:0000313" key="2">
    <source>
        <dbReference type="EMBL" id="TQN42948.1"/>
    </source>
</evidence>
<reference evidence="2 3" key="1">
    <citation type="submission" date="2019-06" db="EMBL/GenBank/DDBJ databases">
        <title>Sequencing the genomes of 1000 actinobacteria strains.</title>
        <authorList>
            <person name="Klenk H.-P."/>
        </authorList>
    </citation>
    <scope>NUCLEOTIDE SEQUENCE [LARGE SCALE GENOMIC DNA]</scope>
    <source>
        <strain evidence="2 3">DSM 46837</strain>
    </source>
</reference>
<organism evidence="2 3">
    <name type="scientific">Blastococcus colisei</name>
    <dbReference type="NCBI Taxonomy" id="1564162"/>
    <lineage>
        <taxon>Bacteria</taxon>
        <taxon>Bacillati</taxon>
        <taxon>Actinomycetota</taxon>
        <taxon>Actinomycetes</taxon>
        <taxon>Geodermatophilales</taxon>
        <taxon>Geodermatophilaceae</taxon>
        <taxon>Blastococcus</taxon>
    </lineage>
</organism>
<feature type="compositionally biased region" description="Basic and acidic residues" evidence="1">
    <location>
        <begin position="1"/>
        <end position="22"/>
    </location>
</feature>
<sequence>MAKKLDPREASAAREDARRLEAGADTGEPYPDGTVISRPNQASRMFNVRLSEEQFAAIQEIAESQHLPMSTMARAWLLDRLDKERHAS</sequence>
<dbReference type="Proteomes" id="UP000319865">
    <property type="component" value="Unassembled WGS sequence"/>
</dbReference>
<dbReference type="RefSeq" id="WP_142025517.1">
    <property type="nucleotide sequence ID" value="NZ_VFQE01000001.1"/>
</dbReference>